<protein>
    <submittedName>
        <fullName evidence="2">Unannotated protein</fullName>
    </submittedName>
</protein>
<gene>
    <name evidence="2" type="ORF">UFOPK3772_02337</name>
</gene>
<accession>A0A6J7L499</accession>
<evidence type="ECO:0000256" key="1">
    <source>
        <dbReference type="SAM" id="MobiDB-lite"/>
    </source>
</evidence>
<organism evidence="2">
    <name type="scientific">freshwater metagenome</name>
    <dbReference type="NCBI Taxonomy" id="449393"/>
    <lineage>
        <taxon>unclassified sequences</taxon>
        <taxon>metagenomes</taxon>
        <taxon>ecological metagenomes</taxon>
    </lineage>
</organism>
<feature type="region of interest" description="Disordered" evidence="1">
    <location>
        <begin position="186"/>
        <end position="218"/>
    </location>
</feature>
<evidence type="ECO:0000313" key="2">
    <source>
        <dbReference type="EMBL" id="CAB4962861.1"/>
    </source>
</evidence>
<dbReference type="EMBL" id="CAFBNE010000085">
    <property type="protein sequence ID" value="CAB4962861.1"/>
    <property type="molecule type" value="Genomic_DNA"/>
</dbReference>
<proteinExistence type="predicted"/>
<sequence>MKLSAREIAFGRSLADAAPAFTMMGLSMAVRARAIDSSADSPEINGNTFAIGAAIGSLGSRSASISCADVASTSRARPFFPGLSFASCLSIVMEGSIAGRSMASDIPASWLVSAGSSTTTTGSTSRWPRRSAARVNGFHDRPEALSTVACASNARPASRGFTTNSLPAASSLNGLREAFPRVASSEATASAELSPPIVTPLTTEPCRTPPPESTMRAM</sequence>
<dbReference type="AlphaFoldDB" id="A0A6J7L499"/>
<reference evidence="2" key="1">
    <citation type="submission" date="2020-05" db="EMBL/GenBank/DDBJ databases">
        <authorList>
            <person name="Chiriac C."/>
            <person name="Salcher M."/>
            <person name="Ghai R."/>
            <person name="Kavagutti S V."/>
        </authorList>
    </citation>
    <scope>NUCLEOTIDE SEQUENCE</scope>
</reference>
<name>A0A6J7L499_9ZZZZ</name>